<proteinExistence type="predicted"/>
<feature type="chain" id="PRO_5046951121" description="Lipoprotein" evidence="1">
    <location>
        <begin position="26"/>
        <end position="170"/>
    </location>
</feature>
<protein>
    <recommendedName>
        <fullName evidence="4">Lipoprotein</fullName>
    </recommendedName>
</protein>
<keyword evidence="1" id="KW-0732">Signal</keyword>
<feature type="signal peptide" evidence="1">
    <location>
        <begin position="1"/>
        <end position="25"/>
    </location>
</feature>
<reference evidence="3" key="1">
    <citation type="journal article" date="2019" name="Int. J. Syst. Evol. Microbiol.">
        <title>The Global Catalogue of Microorganisms (GCM) 10K type strain sequencing project: providing services to taxonomists for standard genome sequencing and annotation.</title>
        <authorList>
            <consortium name="The Broad Institute Genomics Platform"/>
            <consortium name="The Broad Institute Genome Sequencing Center for Infectious Disease"/>
            <person name="Wu L."/>
            <person name="Ma J."/>
        </authorList>
    </citation>
    <scope>NUCLEOTIDE SEQUENCE [LARGE SCALE GENOMIC DNA]</scope>
    <source>
        <strain evidence="3">CCUG 60742</strain>
    </source>
</reference>
<evidence type="ECO:0000313" key="3">
    <source>
        <dbReference type="Proteomes" id="UP001597073"/>
    </source>
</evidence>
<evidence type="ECO:0000313" key="2">
    <source>
        <dbReference type="EMBL" id="MFD0764260.1"/>
    </source>
</evidence>
<organism evidence="2 3">
    <name type="scientific">Mucilaginibacter lutimaris</name>
    <dbReference type="NCBI Taxonomy" id="931629"/>
    <lineage>
        <taxon>Bacteria</taxon>
        <taxon>Pseudomonadati</taxon>
        <taxon>Bacteroidota</taxon>
        <taxon>Sphingobacteriia</taxon>
        <taxon>Sphingobacteriales</taxon>
        <taxon>Sphingobacteriaceae</taxon>
        <taxon>Mucilaginibacter</taxon>
    </lineage>
</organism>
<accession>A0ABW2ZDJ4</accession>
<dbReference type="Proteomes" id="UP001597073">
    <property type="component" value="Unassembled WGS sequence"/>
</dbReference>
<keyword evidence="3" id="KW-1185">Reference proteome</keyword>
<dbReference type="PROSITE" id="PS51257">
    <property type="entry name" value="PROKAR_LIPOPROTEIN"/>
    <property type="match status" value="1"/>
</dbReference>
<name>A0ABW2ZDJ4_9SPHI</name>
<evidence type="ECO:0000256" key="1">
    <source>
        <dbReference type="SAM" id="SignalP"/>
    </source>
</evidence>
<sequence>MKPYIFLSMCALALASCTGNGNKSADSTKNTTAEDTSNTATLNAPAQNMDYCFLRTEGASNQDTTAIHLTINAGKVSGEMQWLPKEKDARKGALEGTMKGNDIKAVWTFMQEGAKDTMSVAFQLSAQELRQKPFKVTKDGRQETDGAAGYTIIYKLDNCSKFKTAAKPSL</sequence>
<gene>
    <name evidence="2" type="ORF">ACFQZI_05315</name>
</gene>
<evidence type="ECO:0008006" key="4">
    <source>
        <dbReference type="Google" id="ProtNLM"/>
    </source>
</evidence>
<dbReference type="EMBL" id="JBHTIA010000003">
    <property type="protein sequence ID" value="MFD0764260.1"/>
    <property type="molecule type" value="Genomic_DNA"/>
</dbReference>
<comment type="caution">
    <text evidence="2">The sequence shown here is derived from an EMBL/GenBank/DDBJ whole genome shotgun (WGS) entry which is preliminary data.</text>
</comment>
<dbReference type="RefSeq" id="WP_377139374.1">
    <property type="nucleotide sequence ID" value="NZ_JBHTIA010000003.1"/>
</dbReference>